<proteinExistence type="predicted"/>
<dbReference type="EMBL" id="PYAS01000007">
    <property type="protein sequence ID" value="PSL28041.1"/>
    <property type="molecule type" value="Genomic_DNA"/>
</dbReference>
<sequence>MLRTHYSKPALSFCQQIQQLITRGLIIKDSGKALHLLKNISYYRLSGYWYPLLADKKTHLFKSGARFEDAFRLYCFDRELRAVIISELEKIEIAVRARIIHVLSENAGAFGYLDPNIYKHPQKFLDLIEPKVSEEFLRSDEEFIRAFRMNYHNKLPPAWMAIEIMSFGTLSKLFSHLKAGKNKREIANHFGLAETVFENWLHCMVYLRNICAHHS</sequence>
<reference evidence="1 2" key="1">
    <citation type="submission" date="2018-03" db="EMBL/GenBank/DDBJ databases">
        <title>Genomic Encyclopedia of Archaeal and Bacterial Type Strains, Phase II (KMG-II): from individual species to whole genera.</title>
        <authorList>
            <person name="Goeker M."/>
        </authorList>
    </citation>
    <scope>NUCLEOTIDE SEQUENCE [LARGE SCALE GENOMIC DNA]</scope>
    <source>
        <strain evidence="1 2">DSM 29057</strain>
    </source>
</reference>
<accession>A0A2P8G259</accession>
<keyword evidence="2" id="KW-1185">Reference proteome</keyword>
<organism evidence="1 2">
    <name type="scientific">Dyadobacter jiangsuensis</name>
    <dbReference type="NCBI Taxonomy" id="1591085"/>
    <lineage>
        <taxon>Bacteria</taxon>
        <taxon>Pseudomonadati</taxon>
        <taxon>Bacteroidota</taxon>
        <taxon>Cytophagia</taxon>
        <taxon>Cytophagales</taxon>
        <taxon>Spirosomataceae</taxon>
        <taxon>Dyadobacter</taxon>
    </lineage>
</organism>
<dbReference type="Proteomes" id="UP000241964">
    <property type="component" value="Unassembled WGS sequence"/>
</dbReference>
<dbReference type="AlphaFoldDB" id="A0A2P8G259"/>
<gene>
    <name evidence="1" type="ORF">CLV60_107306</name>
</gene>
<dbReference type="InterPro" id="IPR011664">
    <property type="entry name" value="Abi_system_AbiD/AbiF-like"/>
</dbReference>
<dbReference type="Pfam" id="PF07751">
    <property type="entry name" value="Abi_2"/>
    <property type="match status" value="1"/>
</dbReference>
<name>A0A2P8G259_9BACT</name>
<protein>
    <submittedName>
        <fullName evidence="1">Abortive infection bacteriophage resistance protein</fullName>
    </submittedName>
</protein>
<dbReference type="RefSeq" id="WP_211302246.1">
    <property type="nucleotide sequence ID" value="NZ_PYAS01000007.1"/>
</dbReference>
<evidence type="ECO:0000313" key="1">
    <source>
        <dbReference type="EMBL" id="PSL28041.1"/>
    </source>
</evidence>
<evidence type="ECO:0000313" key="2">
    <source>
        <dbReference type="Proteomes" id="UP000241964"/>
    </source>
</evidence>
<comment type="caution">
    <text evidence="1">The sequence shown here is derived from an EMBL/GenBank/DDBJ whole genome shotgun (WGS) entry which is preliminary data.</text>
</comment>